<comment type="caution">
    <text evidence="5">The sequence shown here is derived from an EMBL/GenBank/DDBJ whole genome shotgun (WGS) entry which is preliminary data.</text>
</comment>
<evidence type="ECO:0000259" key="4">
    <source>
        <dbReference type="PROSITE" id="PS50995"/>
    </source>
</evidence>
<evidence type="ECO:0000256" key="2">
    <source>
        <dbReference type="ARBA" id="ARBA00023125"/>
    </source>
</evidence>
<dbReference type="InterPro" id="IPR036388">
    <property type="entry name" value="WH-like_DNA-bd_sf"/>
</dbReference>
<accession>A0A2T0T2U3</accession>
<reference evidence="5 6" key="1">
    <citation type="submission" date="2018-03" db="EMBL/GenBank/DDBJ databases">
        <title>Genomic Encyclopedia of Archaeal and Bacterial Type Strains, Phase II (KMG-II): from individual species to whole genera.</title>
        <authorList>
            <person name="Goeker M."/>
        </authorList>
    </citation>
    <scope>NUCLEOTIDE SEQUENCE [LARGE SCALE GENOMIC DNA]</scope>
    <source>
        <strain evidence="5 6">DSM 28354</strain>
    </source>
</reference>
<dbReference type="PROSITE" id="PS50995">
    <property type="entry name" value="HTH_MARR_2"/>
    <property type="match status" value="1"/>
</dbReference>
<dbReference type="Proteomes" id="UP000238375">
    <property type="component" value="Unassembled WGS sequence"/>
</dbReference>
<dbReference type="Pfam" id="PF01047">
    <property type="entry name" value="MarR"/>
    <property type="match status" value="1"/>
</dbReference>
<dbReference type="PRINTS" id="PR00598">
    <property type="entry name" value="HTHMARR"/>
</dbReference>
<keyword evidence="3" id="KW-0804">Transcription</keyword>
<feature type="domain" description="HTH marR-type" evidence="4">
    <location>
        <begin position="6"/>
        <end position="140"/>
    </location>
</feature>
<organism evidence="5 6">
    <name type="scientific">Spirosoma oryzae</name>
    <dbReference type="NCBI Taxonomy" id="1469603"/>
    <lineage>
        <taxon>Bacteria</taxon>
        <taxon>Pseudomonadati</taxon>
        <taxon>Bacteroidota</taxon>
        <taxon>Cytophagia</taxon>
        <taxon>Cytophagales</taxon>
        <taxon>Cytophagaceae</taxon>
        <taxon>Spirosoma</taxon>
    </lineage>
</organism>
<evidence type="ECO:0000313" key="5">
    <source>
        <dbReference type="EMBL" id="PRY39976.1"/>
    </source>
</evidence>
<gene>
    <name evidence="5" type="ORF">CLV58_10770</name>
</gene>
<dbReference type="EMBL" id="PVTE01000007">
    <property type="protein sequence ID" value="PRY39976.1"/>
    <property type="molecule type" value="Genomic_DNA"/>
</dbReference>
<proteinExistence type="predicted"/>
<dbReference type="InterPro" id="IPR036390">
    <property type="entry name" value="WH_DNA-bd_sf"/>
</dbReference>
<keyword evidence="2 5" id="KW-0238">DNA-binding</keyword>
<dbReference type="GO" id="GO:0003677">
    <property type="term" value="F:DNA binding"/>
    <property type="evidence" value="ECO:0007669"/>
    <property type="project" value="UniProtKB-KW"/>
</dbReference>
<dbReference type="AlphaFoldDB" id="A0A2T0T2U3"/>
<dbReference type="InterPro" id="IPR052526">
    <property type="entry name" value="HTH-type_Bedaq_tolerance"/>
</dbReference>
<dbReference type="Gene3D" id="1.10.10.10">
    <property type="entry name" value="Winged helix-like DNA-binding domain superfamily/Winged helix DNA-binding domain"/>
    <property type="match status" value="1"/>
</dbReference>
<dbReference type="OrthoDB" id="9804055at2"/>
<protein>
    <submittedName>
        <fullName evidence="5">DNA-binding MarR family transcriptional regulator</fullName>
    </submittedName>
</protein>
<evidence type="ECO:0000256" key="3">
    <source>
        <dbReference type="ARBA" id="ARBA00023163"/>
    </source>
</evidence>
<dbReference type="InterPro" id="IPR000835">
    <property type="entry name" value="HTH_MarR-typ"/>
</dbReference>
<dbReference type="GO" id="GO:0003700">
    <property type="term" value="F:DNA-binding transcription factor activity"/>
    <property type="evidence" value="ECO:0007669"/>
    <property type="project" value="InterPro"/>
</dbReference>
<dbReference type="PROSITE" id="PS01117">
    <property type="entry name" value="HTH_MARR_1"/>
    <property type="match status" value="1"/>
</dbReference>
<dbReference type="InterPro" id="IPR023187">
    <property type="entry name" value="Tscrpt_reg_MarR-type_CS"/>
</dbReference>
<name>A0A2T0T2U3_9BACT</name>
<evidence type="ECO:0000256" key="1">
    <source>
        <dbReference type="ARBA" id="ARBA00023015"/>
    </source>
</evidence>
<keyword evidence="1" id="KW-0805">Transcription regulation</keyword>
<keyword evidence="6" id="KW-1185">Reference proteome</keyword>
<dbReference type="PANTHER" id="PTHR39515">
    <property type="entry name" value="CONSERVED PROTEIN"/>
    <property type="match status" value="1"/>
</dbReference>
<dbReference type="SUPFAM" id="SSF46785">
    <property type="entry name" value="Winged helix' DNA-binding domain"/>
    <property type="match status" value="1"/>
</dbReference>
<dbReference type="PANTHER" id="PTHR39515:SF2">
    <property type="entry name" value="HTH-TYPE TRANSCRIPTIONAL REGULATOR RV0880"/>
    <property type="match status" value="1"/>
</dbReference>
<dbReference type="SMART" id="SM00347">
    <property type="entry name" value="HTH_MARR"/>
    <property type="match status" value="1"/>
</dbReference>
<dbReference type="RefSeq" id="WP_106137612.1">
    <property type="nucleotide sequence ID" value="NZ_PVTE01000007.1"/>
</dbReference>
<sequence length="145" mass="16240">MVQLDDSQLASDLRTVVSRLTKKLRSHSSGRSPLSMTERSVIKLLDEHPMLLPGELAKREKVTSQSMSQILGHLLELGYIIRQPLETDRRTVGISLSEAGKAFLDTTRHERDEWLADAIQQTCSPDDQALLRRALGPLNRLLGVD</sequence>
<evidence type="ECO:0000313" key="6">
    <source>
        <dbReference type="Proteomes" id="UP000238375"/>
    </source>
</evidence>